<keyword evidence="2" id="KW-1185">Reference proteome</keyword>
<accession>A0A9P0F043</accession>
<proteinExistence type="predicted"/>
<dbReference type="EMBL" id="OU963864">
    <property type="protein sequence ID" value="CAH0386278.1"/>
    <property type="molecule type" value="Genomic_DNA"/>
</dbReference>
<sequence>MNYFLRCMMQNVAACFVVEVMCNFAIGGKIEDLSATVIETELRKQGIIPDVIGEKDSPNHVIKIAYTYPHSNLEDARVVNFGNTLKPSHLYEYPKQIEWPGYSEKYYSLMMVDVDAPSRLNPSQREKIHWLIVNIPGPKVVYDKDILFNYIGPRPTQGTGFHRYVFLVYEQPRGKMTFIEPRLYTNLLDVRRDNFSCSNFAKNYNFSRPVAVNFFFSRIL</sequence>
<dbReference type="InterPro" id="IPR035810">
    <property type="entry name" value="PEBP_euk"/>
</dbReference>
<reference evidence="1" key="1">
    <citation type="submission" date="2021-12" db="EMBL/GenBank/DDBJ databases">
        <authorList>
            <person name="King R."/>
        </authorList>
    </citation>
    <scope>NUCLEOTIDE SEQUENCE</scope>
</reference>
<dbReference type="InterPro" id="IPR036610">
    <property type="entry name" value="PEBP-like_sf"/>
</dbReference>
<protein>
    <recommendedName>
        <fullName evidence="3">Phosphatidylethanolamine-binding protein</fullName>
    </recommendedName>
</protein>
<organism evidence="1 2">
    <name type="scientific">Bemisia tabaci</name>
    <name type="common">Sweetpotato whitefly</name>
    <name type="synonym">Aleurodes tabaci</name>
    <dbReference type="NCBI Taxonomy" id="7038"/>
    <lineage>
        <taxon>Eukaryota</taxon>
        <taxon>Metazoa</taxon>
        <taxon>Ecdysozoa</taxon>
        <taxon>Arthropoda</taxon>
        <taxon>Hexapoda</taxon>
        <taxon>Insecta</taxon>
        <taxon>Pterygota</taxon>
        <taxon>Neoptera</taxon>
        <taxon>Paraneoptera</taxon>
        <taxon>Hemiptera</taxon>
        <taxon>Sternorrhyncha</taxon>
        <taxon>Aleyrodoidea</taxon>
        <taxon>Aleyrodidae</taxon>
        <taxon>Aleyrodinae</taxon>
        <taxon>Bemisia</taxon>
    </lineage>
</organism>
<evidence type="ECO:0008006" key="3">
    <source>
        <dbReference type="Google" id="ProtNLM"/>
    </source>
</evidence>
<evidence type="ECO:0000313" key="1">
    <source>
        <dbReference type="EMBL" id="CAH0386278.1"/>
    </source>
</evidence>
<dbReference type="InterPro" id="IPR008914">
    <property type="entry name" value="PEBP"/>
</dbReference>
<dbReference type="AlphaFoldDB" id="A0A9P0F043"/>
<dbReference type="Gene3D" id="3.90.280.10">
    <property type="entry name" value="PEBP-like"/>
    <property type="match status" value="1"/>
</dbReference>
<name>A0A9P0F043_BEMTA</name>
<dbReference type="Proteomes" id="UP001152759">
    <property type="component" value="Chromosome 3"/>
</dbReference>
<dbReference type="PANTHER" id="PTHR11362">
    <property type="entry name" value="PHOSPHATIDYLETHANOLAMINE-BINDING PROTEIN"/>
    <property type="match status" value="1"/>
</dbReference>
<evidence type="ECO:0000313" key="2">
    <source>
        <dbReference type="Proteomes" id="UP001152759"/>
    </source>
</evidence>
<dbReference type="SUPFAM" id="SSF49777">
    <property type="entry name" value="PEBP-like"/>
    <property type="match status" value="1"/>
</dbReference>
<dbReference type="PANTHER" id="PTHR11362:SF82">
    <property type="entry name" value="PHOSPHATIDYLETHANOLAMINE-BINDING PROTEIN 4"/>
    <property type="match status" value="1"/>
</dbReference>
<dbReference type="CDD" id="cd00866">
    <property type="entry name" value="PEBP_euk"/>
    <property type="match status" value="1"/>
</dbReference>
<dbReference type="Pfam" id="PF01161">
    <property type="entry name" value="PBP"/>
    <property type="match status" value="1"/>
</dbReference>
<gene>
    <name evidence="1" type="ORF">BEMITA_LOCUS5418</name>
</gene>